<dbReference type="InterPro" id="IPR029063">
    <property type="entry name" value="SAM-dependent_MTases_sf"/>
</dbReference>
<dbReference type="InterPro" id="IPR005299">
    <property type="entry name" value="MeTrfase_7"/>
</dbReference>
<evidence type="ECO:0000313" key="1">
    <source>
        <dbReference type="EMBL" id="KAK9863337.1"/>
    </source>
</evidence>
<proteinExistence type="predicted"/>
<reference evidence="1 2" key="1">
    <citation type="journal article" date="2024" name="Nat. Commun.">
        <title>Phylogenomics reveals the evolutionary origins of lichenization in chlorophyte algae.</title>
        <authorList>
            <person name="Puginier C."/>
            <person name="Libourel C."/>
            <person name="Otte J."/>
            <person name="Skaloud P."/>
            <person name="Haon M."/>
            <person name="Grisel S."/>
            <person name="Petersen M."/>
            <person name="Berrin J.G."/>
            <person name="Delaux P.M."/>
            <person name="Dal Grande F."/>
            <person name="Keller J."/>
        </authorList>
    </citation>
    <scope>NUCLEOTIDE SEQUENCE [LARGE SCALE GENOMIC DNA]</scope>
    <source>
        <strain evidence="1 2">SAG 2523</strain>
    </source>
</reference>
<dbReference type="Gene3D" id="3.40.50.150">
    <property type="entry name" value="Vaccinia Virus protein VP39"/>
    <property type="match status" value="1"/>
</dbReference>
<gene>
    <name evidence="1" type="ORF">WJX84_001393</name>
</gene>
<evidence type="ECO:0000313" key="2">
    <source>
        <dbReference type="Proteomes" id="UP001485043"/>
    </source>
</evidence>
<dbReference type="SUPFAM" id="SSF53335">
    <property type="entry name" value="S-adenosyl-L-methionine-dependent methyltransferases"/>
    <property type="match status" value="1"/>
</dbReference>
<dbReference type="AlphaFoldDB" id="A0AAW1T0U9"/>
<dbReference type="GO" id="GO:0008168">
    <property type="term" value="F:methyltransferase activity"/>
    <property type="evidence" value="ECO:0007669"/>
    <property type="project" value="InterPro"/>
</dbReference>
<dbReference type="PANTHER" id="PTHR31009">
    <property type="entry name" value="S-ADENOSYL-L-METHIONINE:CARBOXYL METHYLTRANSFERASE FAMILY PROTEIN"/>
    <property type="match status" value="1"/>
</dbReference>
<comment type="caution">
    <text evidence="1">The sequence shown here is derived from an EMBL/GenBank/DDBJ whole genome shotgun (WGS) entry which is preliminary data.</text>
</comment>
<name>A0AAW1T0U9_9CHLO</name>
<dbReference type="Pfam" id="PF03492">
    <property type="entry name" value="Methyltransf_7"/>
    <property type="match status" value="1"/>
</dbReference>
<accession>A0AAW1T0U9</accession>
<organism evidence="1 2">
    <name type="scientific">Apatococcus fuscideae</name>
    <dbReference type="NCBI Taxonomy" id="2026836"/>
    <lineage>
        <taxon>Eukaryota</taxon>
        <taxon>Viridiplantae</taxon>
        <taxon>Chlorophyta</taxon>
        <taxon>core chlorophytes</taxon>
        <taxon>Trebouxiophyceae</taxon>
        <taxon>Chlorellales</taxon>
        <taxon>Chlorellaceae</taxon>
        <taxon>Apatococcus</taxon>
    </lineage>
</organism>
<dbReference type="Proteomes" id="UP001485043">
    <property type="component" value="Unassembled WGS sequence"/>
</dbReference>
<sequence>MSVAMSSGNGYDARSVNQGAANKGAVEWLRRAATAVPSLSGGVINILDLGSATGKNSASELRAAVEAIRQLQDGKHRDIIVTHVAPSASISLAYSGIAFHWISKSQPLSDFWIQHPRTEDRATYLANQRQAAADWVRLLEMRAAELLPGAHLVFTATTLKGSEPCQRTLEWFYDGWKEVLKLGLISQEEFQSLAGGHWLRSREEWLAPLEGSGELKDRFEVLEFQEHALSDPHWMEYVNGKGPQAEKARELAEAYAGSMFGVGGGLLKGHLKQRSAAEVDKVLEVMRARFIELGSSEVIEFKMPFVLMVLRKK</sequence>
<keyword evidence="2" id="KW-1185">Reference proteome</keyword>
<dbReference type="EMBL" id="JALJOV010000485">
    <property type="protein sequence ID" value="KAK9863337.1"/>
    <property type="molecule type" value="Genomic_DNA"/>
</dbReference>
<protein>
    <submittedName>
        <fullName evidence="1">Uncharacterized protein</fullName>
    </submittedName>
</protein>